<evidence type="ECO:0000259" key="2">
    <source>
        <dbReference type="Pfam" id="PF00144"/>
    </source>
</evidence>
<evidence type="ECO:0000256" key="1">
    <source>
        <dbReference type="SAM" id="SignalP"/>
    </source>
</evidence>
<organism evidence="3 4">
    <name type="scientific">Actinomadura chibensis</name>
    <dbReference type="NCBI Taxonomy" id="392828"/>
    <lineage>
        <taxon>Bacteria</taxon>
        <taxon>Bacillati</taxon>
        <taxon>Actinomycetota</taxon>
        <taxon>Actinomycetes</taxon>
        <taxon>Streptosporangiales</taxon>
        <taxon>Thermomonosporaceae</taxon>
        <taxon>Actinomadura</taxon>
    </lineage>
</organism>
<dbReference type="InterPro" id="IPR012338">
    <property type="entry name" value="Beta-lactam/transpept-like"/>
</dbReference>
<dbReference type="Pfam" id="PF00144">
    <property type="entry name" value="Beta-lactamase"/>
    <property type="match status" value="1"/>
</dbReference>
<dbReference type="RefSeq" id="WP_067893642.1">
    <property type="nucleotide sequence ID" value="NZ_VSFG01000001.1"/>
</dbReference>
<reference evidence="3 4" key="1">
    <citation type="submission" date="2019-08" db="EMBL/GenBank/DDBJ databases">
        <title>Actinomadura sp. nov. CYP1-5 isolated from mountain soil.</title>
        <authorList>
            <person name="Songsumanus A."/>
            <person name="Kuncharoen N."/>
            <person name="Kudo T."/>
            <person name="Yuki M."/>
            <person name="Igarashi Y."/>
            <person name="Tanasupawat S."/>
        </authorList>
    </citation>
    <scope>NUCLEOTIDE SEQUENCE [LARGE SCALE GENOMIC DNA]</scope>
    <source>
        <strain evidence="3 4">JCM 14158</strain>
    </source>
</reference>
<dbReference type="Gene3D" id="3.40.710.10">
    <property type="entry name" value="DD-peptidase/beta-lactamase superfamily"/>
    <property type="match status" value="1"/>
</dbReference>
<dbReference type="STRING" id="1220554.GCA_001552135_04166"/>
<dbReference type="Proteomes" id="UP000323380">
    <property type="component" value="Unassembled WGS sequence"/>
</dbReference>
<feature type="chain" id="PRO_5022867221" evidence="1">
    <location>
        <begin position="24"/>
        <end position="357"/>
    </location>
</feature>
<proteinExistence type="predicted"/>
<dbReference type="InterPro" id="IPR050491">
    <property type="entry name" value="AmpC-like"/>
</dbReference>
<gene>
    <name evidence="3" type="ORF">FXF69_03190</name>
</gene>
<name>A0A5D0NV12_9ACTN</name>
<feature type="signal peptide" evidence="1">
    <location>
        <begin position="1"/>
        <end position="23"/>
    </location>
</feature>
<dbReference type="SUPFAM" id="SSF56601">
    <property type="entry name" value="beta-lactamase/transpeptidase-like"/>
    <property type="match status" value="1"/>
</dbReference>
<dbReference type="PANTHER" id="PTHR46825:SF7">
    <property type="entry name" value="D-ALANYL-D-ALANINE CARBOXYPEPTIDASE"/>
    <property type="match status" value="1"/>
</dbReference>
<sequence length="357" mass="38033">MTVMRATALAVVMVAAMPATAVAQTPTAKDALTKVVTEAKAPSVIARWGVDGRSYEFRYGVRRAGGHAPAVQGVFRIGSVTKTFTATVILQLVGEGRLSLDDDVERLLPGAVPDGASGITVRHLLRHTSGLPEYPDESAFDDSGALKDPFRTWTPRALLSAIKGRPREPLGTFHYAQTNYVLLGMIIEKVTGTRYATAVRQRVLRPLNLTHTYVPGTETFLKGRHNRGYVLDGGTGRYVDVTALNPSIMDAAGRIVSDTRDLATFQRGLPRLLAPAQLDEMRTPTPGGSYGAGVENIPLKCGTFYGHAGGVPGYFTLTAASKDGRRWFAASATLNGPQAVQGLITTLGAALNTALCP</sequence>
<dbReference type="PANTHER" id="PTHR46825">
    <property type="entry name" value="D-ALANYL-D-ALANINE-CARBOXYPEPTIDASE/ENDOPEPTIDASE AMPH"/>
    <property type="match status" value="1"/>
</dbReference>
<feature type="domain" description="Beta-lactamase-related" evidence="2">
    <location>
        <begin position="33"/>
        <end position="336"/>
    </location>
</feature>
<dbReference type="InterPro" id="IPR001466">
    <property type="entry name" value="Beta-lactam-related"/>
</dbReference>
<comment type="caution">
    <text evidence="3">The sequence shown here is derived from an EMBL/GenBank/DDBJ whole genome shotgun (WGS) entry which is preliminary data.</text>
</comment>
<evidence type="ECO:0000313" key="3">
    <source>
        <dbReference type="EMBL" id="TYB48237.1"/>
    </source>
</evidence>
<keyword evidence="1" id="KW-0732">Signal</keyword>
<dbReference type="EMBL" id="VSFG01000001">
    <property type="protein sequence ID" value="TYB48237.1"/>
    <property type="molecule type" value="Genomic_DNA"/>
</dbReference>
<accession>A0A5D0NV12</accession>
<keyword evidence="4" id="KW-1185">Reference proteome</keyword>
<protein>
    <submittedName>
        <fullName evidence="3">Beta-lactamase family protein</fullName>
    </submittedName>
</protein>
<evidence type="ECO:0000313" key="4">
    <source>
        <dbReference type="Proteomes" id="UP000323380"/>
    </source>
</evidence>
<dbReference type="AlphaFoldDB" id="A0A5D0NV12"/>